<dbReference type="AlphaFoldDB" id="E6WP20"/>
<organism evidence="2 3">
    <name type="scientific">Pseudoxanthomonas suwonensis (strain 11-1)</name>
    <dbReference type="NCBI Taxonomy" id="743721"/>
    <lineage>
        <taxon>Bacteria</taxon>
        <taxon>Pseudomonadati</taxon>
        <taxon>Pseudomonadota</taxon>
        <taxon>Gammaproteobacteria</taxon>
        <taxon>Lysobacterales</taxon>
        <taxon>Lysobacteraceae</taxon>
        <taxon>Pseudoxanthomonas</taxon>
    </lineage>
</organism>
<evidence type="ECO:0000313" key="3">
    <source>
        <dbReference type="Proteomes" id="UP000008632"/>
    </source>
</evidence>
<dbReference type="STRING" id="743721.Psesu_0056"/>
<dbReference type="HOGENOM" id="CLU_090389_10_4_6"/>
<proteinExistence type="predicted"/>
<gene>
    <name evidence="2" type="ordered locus">Psesu_0056</name>
</gene>
<reference evidence="2 3" key="1">
    <citation type="submission" date="2011-01" db="EMBL/GenBank/DDBJ databases">
        <title>Complete sequence of Pseudoxanthomonas suwonensis 11-1.</title>
        <authorList>
            <consortium name="US DOE Joint Genome Institute"/>
            <person name="Lucas S."/>
            <person name="Copeland A."/>
            <person name="Lapidus A."/>
            <person name="Cheng J.-F."/>
            <person name="Goodwin L."/>
            <person name="Pitluck S."/>
            <person name="Teshima H."/>
            <person name="Detter J.C."/>
            <person name="Han C."/>
            <person name="Tapia R."/>
            <person name="Land M."/>
            <person name="Hauser L."/>
            <person name="Kyrpides N."/>
            <person name="Ivanova N."/>
            <person name="Ovchinnikova G."/>
            <person name="Siebers A.K."/>
            <person name="Allgaier M."/>
            <person name="Thelen M.P."/>
            <person name="Hugenholtz P."/>
            <person name="Gladden J."/>
            <person name="Woyke T."/>
        </authorList>
    </citation>
    <scope>NUCLEOTIDE SEQUENCE [LARGE SCALE GENOMIC DNA]</scope>
    <source>
        <strain evidence="3">11-1</strain>
    </source>
</reference>
<keyword evidence="3" id="KW-1185">Reference proteome</keyword>
<evidence type="ECO:0000259" key="1">
    <source>
        <dbReference type="PROSITE" id="PS51352"/>
    </source>
</evidence>
<dbReference type="eggNOG" id="COG0526">
    <property type="taxonomic scope" value="Bacteria"/>
</dbReference>
<dbReference type="InterPro" id="IPR013766">
    <property type="entry name" value="Thioredoxin_domain"/>
</dbReference>
<dbReference type="Gene3D" id="3.40.30.10">
    <property type="entry name" value="Glutaredoxin"/>
    <property type="match status" value="1"/>
</dbReference>
<dbReference type="CDD" id="cd02947">
    <property type="entry name" value="TRX_family"/>
    <property type="match status" value="1"/>
</dbReference>
<accession>E6WP20</accession>
<dbReference type="SUPFAM" id="SSF52833">
    <property type="entry name" value="Thioredoxin-like"/>
    <property type="match status" value="1"/>
</dbReference>
<dbReference type="OrthoDB" id="32134at2"/>
<protein>
    <submittedName>
        <fullName evidence="2">Thioredoxin</fullName>
    </submittedName>
</protein>
<dbReference type="RefSeq" id="WP_013533749.1">
    <property type="nucleotide sequence ID" value="NC_014924.1"/>
</dbReference>
<dbReference type="EMBL" id="CP002446">
    <property type="protein sequence ID" value="ADV25919.1"/>
    <property type="molecule type" value="Genomic_DNA"/>
</dbReference>
<feature type="domain" description="Thioredoxin" evidence="1">
    <location>
        <begin position="1"/>
        <end position="108"/>
    </location>
</feature>
<dbReference type="Pfam" id="PF00085">
    <property type="entry name" value="Thioredoxin"/>
    <property type="match status" value="1"/>
</dbReference>
<sequence>MQTLHATSPEEHAAALAAHPHLLVDYWKDDCPGCAMLDLSLRRFAAEPAAKGLVLLKVKLEDLGEEFFRGLGLRQTPTLSLYRDGREVARLPGFQSPAQVAAAVAKVS</sequence>
<dbReference type="KEGG" id="psu:Psesu_0056"/>
<dbReference type="Proteomes" id="UP000008632">
    <property type="component" value="Chromosome"/>
</dbReference>
<dbReference type="InterPro" id="IPR036249">
    <property type="entry name" value="Thioredoxin-like_sf"/>
</dbReference>
<evidence type="ECO:0000313" key="2">
    <source>
        <dbReference type="EMBL" id="ADV25919.1"/>
    </source>
</evidence>
<dbReference type="PROSITE" id="PS51352">
    <property type="entry name" value="THIOREDOXIN_2"/>
    <property type="match status" value="1"/>
</dbReference>
<name>E6WP20_PSEUU</name>